<dbReference type="AlphaFoldDB" id="A0A804U5R4"/>
<dbReference type="EnsemblPlants" id="mito4_t00060.1">
    <property type="protein sequence ID" value="mito4_p00060.1"/>
    <property type="gene ID" value="mito4_g00060"/>
</dbReference>
<accession>A0A804U5R4</accession>
<organism evidence="1 2">
    <name type="scientific">Musa acuminata subsp. malaccensis</name>
    <name type="common">Wild banana</name>
    <name type="synonym">Musa malaccensis</name>
    <dbReference type="NCBI Taxonomy" id="214687"/>
    <lineage>
        <taxon>Eukaryota</taxon>
        <taxon>Viridiplantae</taxon>
        <taxon>Streptophyta</taxon>
        <taxon>Embryophyta</taxon>
        <taxon>Tracheophyta</taxon>
        <taxon>Spermatophyta</taxon>
        <taxon>Magnoliopsida</taxon>
        <taxon>Liliopsida</taxon>
        <taxon>Zingiberales</taxon>
        <taxon>Musaceae</taxon>
        <taxon>Musa</taxon>
    </lineage>
</organism>
<proteinExistence type="predicted"/>
<dbReference type="InParanoid" id="A0A804U5R4"/>
<dbReference type="Proteomes" id="UP000012960">
    <property type="component" value="Unplaced"/>
</dbReference>
<protein>
    <submittedName>
        <fullName evidence="1">Uncharacterized protein</fullName>
    </submittedName>
</protein>
<evidence type="ECO:0000313" key="2">
    <source>
        <dbReference type="Proteomes" id="UP000012960"/>
    </source>
</evidence>
<reference evidence="1" key="1">
    <citation type="submission" date="2021-05" db="UniProtKB">
        <authorList>
            <consortium name="EnsemblPlants"/>
        </authorList>
    </citation>
    <scope>IDENTIFICATION</scope>
    <source>
        <strain evidence="1">subsp. malaccensis</strain>
    </source>
</reference>
<sequence>MCDIYVKLILFLGENAHAFVRSISVFLYMNRMLVTMVTISSKFL</sequence>
<evidence type="ECO:0000313" key="1">
    <source>
        <dbReference type="EnsemblPlants" id="mito4_p00060.1"/>
    </source>
</evidence>
<name>A0A804U5R4_MUSAM</name>
<keyword evidence="2" id="KW-1185">Reference proteome</keyword>
<dbReference type="Gramene" id="mito4_t00060.1">
    <property type="protein sequence ID" value="mito4_p00060.1"/>
    <property type="gene ID" value="mito4_g00060"/>
</dbReference>